<evidence type="ECO:0000256" key="3">
    <source>
        <dbReference type="ARBA" id="ARBA00011890"/>
    </source>
</evidence>
<evidence type="ECO:0000256" key="2">
    <source>
        <dbReference type="ARBA" id="ARBA00005369"/>
    </source>
</evidence>
<sequence>MLEVGTGTGYSTALICHRLGAGAVTSIEYDADVAGRARTALTLAGYRPALVEGDGLNGHPCNAPYDRLIATCAVRTIPLAWEQIRPGGTITTPMLGWTGGAAFAHLRVAQDGTASGRFLPDTVFFMPARPHAAPPLES</sequence>
<dbReference type="Gene3D" id="3.40.50.150">
    <property type="entry name" value="Vaccinia Virus protein VP39"/>
    <property type="match status" value="1"/>
</dbReference>
<evidence type="ECO:0000256" key="10">
    <source>
        <dbReference type="ARBA" id="ARBA00031323"/>
    </source>
</evidence>
<evidence type="ECO:0000313" key="12">
    <source>
        <dbReference type="EMBL" id="PRX62258.1"/>
    </source>
</evidence>
<evidence type="ECO:0000256" key="11">
    <source>
        <dbReference type="ARBA" id="ARBA00031350"/>
    </source>
</evidence>
<gene>
    <name evidence="12" type="ORF">B0I32_113212</name>
</gene>
<evidence type="ECO:0000256" key="6">
    <source>
        <dbReference type="ARBA" id="ARBA00022603"/>
    </source>
</evidence>
<protein>
    <recommendedName>
        <fullName evidence="4">Protein-L-isoaspartate O-methyltransferase</fullName>
        <ecNumber evidence="3">2.1.1.77</ecNumber>
    </recommendedName>
    <alternativeName>
        <fullName evidence="11">L-isoaspartyl protein carboxyl methyltransferase</fullName>
    </alternativeName>
    <alternativeName>
        <fullName evidence="9">Protein L-isoaspartyl methyltransferase</fullName>
    </alternativeName>
    <alternativeName>
        <fullName evidence="10">Protein-beta-aspartate methyltransferase</fullName>
    </alternativeName>
</protein>
<keyword evidence="8" id="KW-0949">S-adenosyl-L-methionine</keyword>
<comment type="similarity">
    <text evidence="2">Belongs to the methyltransferase superfamily. L-isoaspartyl/D-aspartyl protein methyltransferase family.</text>
</comment>
<evidence type="ECO:0000313" key="13">
    <source>
        <dbReference type="Proteomes" id="UP000238312"/>
    </source>
</evidence>
<keyword evidence="6 12" id="KW-0489">Methyltransferase</keyword>
<reference evidence="12 13" key="1">
    <citation type="submission" date="2018-03" db="EMBL/GenBank/DDBJ databases">
        <title>Genomic Encyclopedia of Type Strains, Phase III (KMG-III): the genomes of soil and plant-associated and newly described type strains.</title>
        <authorList>
            <person name="Whitman W."/>
        </authorList>
    </citation>
    <scope>NUCLEOTIDE SEQUENCE [LARGE SCALE GENOMIC DNA]</scope>
    <source>
        <strain evidence="12 13">CGMCC 4.7104</strain>
    </source>
</reference>
<dbReference type="CDD" id="cd02440">
    <property type="entry name" value="AdoMet_MTases"/>
    <property type="match status" value="1"/>
</dbReference>
<dbReference type="GO" id="GO:0004719">
    <property type="term" value="F:protein-L-isoaspartate (D-aspartate) O-methyltransferase activity"/>
    <property type="evidence" value="ECO:0007669"/>
    <property type="project" value="UniProtKB-EC"/>
</dbReference>
<evidence type="ECO:0000256" key="1">
    <source>
        <dbReference type="ARBA" id="ARBA00004496"/>
    </source>
</evidence>
<evidence type="ECO:0000256" key="4">
    <source>
        <dbReference type="ARBA" id="ARBA00013346"/>
    </source>
</evidence>
<dbReference type="GO" id="GO:0032259">
    <property type="term" value="P:methylation"/>
    <property type="evidence" value="ECO:0007669"/>
    <property type="project" value="UniProtKB-KW"/>
</dbReference>
<dbReference type="EC" id="2.1.1.77" evidence="3"/>
<keyword evidence="13" id="KW-1185">Reference proteome</keyword>
<evidence type="ECO:0000256" key="7">
    <source>
        <dbReference type="ARBA" id="ARBA00022679"/>
    </source>
</evidence>
<proteinExistence type="inferred from homology"/>
<keyword evidence="5" id="KW-0963">Cytoplasm</keyword>
<dbReference type="PANTHER" id="PTHR11579">
    <property type="entry name" value="PROTEIN-L-ISOASPARTATE O-METHYLTRANSFERASE"/>
    <property type="match status" value="1"/>
</dbReference>
<evidence type="ECO:0000256" key="8">
    <source>
        <dbReference type="ARBA" id="ARBA00022691"/>
    </source>
</evidence>
<comment type="caution">
    <text evidence="12">The sequence shown here is derived from an EMBL/GenBank/DDBJ whole genome shotgun (WGS) entry which is preliminary data.</text>
</comment>
<dbReference type="GO" id="GO:0005737">
    <property type="term" value="C:cytoplasm"/>
    <property type="evidence" value="ECO:0007669"/>
    <property type="project" value="UniProtKB-SubCell"/>
</dbReference>
<dbReference type="AlphaFoldDB" id="A0A2T0MUA1"/>
<dbReference type="SUPFAM" id="SSF53335">
    <property type="entry name" value="S-adenosyl-L-methionine-dependent methyltransferases"/>
    <property type="match status" value="1"/>
</dbReference>
<evidence type="ECO:0000256" key="9">
    <source>
        <dbReference type="ARBA" id="ARBA00030757"/>
    </source>
</evidence>
<organism evidence="12 13">
    <name type="scientific">Nonomuraea fuscirosea</name>
    <dbReference type="NCBI Taxonomy" id="1291556"/>
    <lineage>
        <taxon>Bacteria</taxon>
        <taxon>Bacillati</taxon>
        <taxon>Actinomycetota</taxon>
        <taxon>Actinomycetes</taxon>
        <taxon>Streptosporangiales</taxon>
        <taxon>Streptosporangiaceae</taxon>
        <taxon>Nonomuraea</taxon>
    </lineage>
</organism>
<dbReference type="EMBL" id="PVNG01000013">
    <property type="protein sequence ID" value="PRX62258.1"/>
    <property type="molecule type" value="Genomic_DNA"/>
</dbReference>
<dbReference type="InterPro" id="IPR000682">
    <property type="entry name" value="PCMT"/>
</dbReference>
<dbReference type="InterPro" id="IPR029063">
    <property type="entry name" value="SAM-dependent_MTases_sf"/>
</dbReference>
<accession>A0A2T0MUA1</accession>
<evidence type="ECO:0000256" key="5">
    <source>
        <dbReference type="ARBA" id="ARBA00022490"/>
    </source>
</evidence>
<name>A0A2T0MUA1_9ACTN</name>
<comment type="subcellular location">
    <subcellularLocation>
        <location evidence="1">Cytoplasm</location>
    </subcellularLocation>
</comment>
<dbReference type="PANTHER" id="PTHR11579:SF0">
    <property type="entry name" value="PROTEIN-L-ISOASPARTATE(D-ASPARTATE) O-METHYLTRANSFERASE"/>
    <property type="match status" value="1"/>
</dbReference>
<keyword evidence="7 12" id="KW-0808">Transferase</keyword>
<dbReference type="Pfam" id="PF01135">
    <property type="entry name" value="PCMT"/>
    <property type="match status" value="1"/>
</dbReference>
<dbReference type="Proteomes" id="UP000238312">
    <property type="component" value="Unassembled WGS sequence"/>
</dbReference>